<feature type="domain" description="CheW-like" evidence="1">
    <location>
        <begin position="10"/>
        <end position="154"/>
    </location>
</feature>
<dbReference type="InterPro" id="IPR002545">
    <property type="entry name" value="CheW-lke_dom"/>
</dbReference>
<gene>
    <name evidence="2" type="ORF">SAMN04244559_00999</name>
</gene>
<dbReference type="Gene3D" id="2.40.50.180">
    <property type="entry name" value="CheA-289, Domain 4"/>
    <property type="match status" value="1"/>
</dbReference>
<dbReference type="Proteomes" id="UP000182983">
    <property type="component" value="Unassembled WGS sequence"/>
</dbReference>
<dbReference type="InterPro" id="IPR036061">
    <property type="entry name" value="CheW-like_dom_sf"/>
</dbReference>
<dbReference type="AlphaFoldDB" id="A0A1H6H6G5"/>
<dbReference type="RefSeq" id="WP_074766149.1">
    <property type="nucleotide sequence ID" value="NZ_FNWO01000003.1"/>
</dbReference>
<sequence length="167" mass="18422">MTQTALTRSGVQYVTIGIDREIFAVEVEQVREILDLRPVSRVPNAPPFLAGMIDVRGQGVPVIDLRTKLGLLPVEPTEHTRIVVLEVPVGNRQITMGMIADRVIEVTSLAEHDLEPPPDVGVRWRSDYIRAIGRSGGAFVIVFDLSRLFSSEDAALMPSDFDPTMSE</sequence>
<evidence type="ECO:0000313" key="2">
    <source>
        <dbReference type="EMBL" id="SEH30862.1"/>
    </source>
</evidence>
<dbReference type="PROSITE" id="PS50851">
    <property type="entry name" value="CHEW"/>
    <property type="match status" value="1"/>
</dbReference>
<dbReference type="OrthoDB" id="3291462at2"/>
<dbReference type="SMART" id="SM00260">
    <property type="entry name" value="CheW"/>
    <property type="match status" value="1"/>
</dbReference>
<dbReference type="Pfam" id="PF01584">
    <property type="entry name" value="CheW"/>
    <property type="match status" value="1"/>
</dbReference>
<accession>A0A1H6H6G5</accession>
<dbReference type="EMBL" id="FNWO01000003">
    <property type="protein sequence ID" value="SEH30862.1"/>
    <property type="molecule type" value="Genomic_DNA"/>
</dbReference>
<protein>
    <submittedName>
        <fullName evidence="2">Purine-binding chemotaxis protein CheW</fullName>
    </submittedName>
</protein>
<dbReference type="PANTHER" id="PTHR22617:SF23">
    <property type="entry name" value="CHEMOTAXIS PROTEIN CHEW"/>
    <property type="match status" value="1"/>
</dbReference>
<name>A0A1H6H6G5_MAGFU</name>
<organism evidence="2 3">
    <name type="scientific">Magnetospirillum fulvum</name>
    <name type="common">Rhodospirillum fulvum</name>
    <dbReference type="NCBI Taxonomy" id="1082"/>
    <lineage>
        <taxon>Bacteria</taxon>
        <taxon>Pseudomonadati</taxon>
        <taxon>Pseudomonadota</taxon>
        <taxon>Alphaproteobacteria</taxon>
        <taxon>Rhodospirillales</taxon>
        <taxon>Rhodospirillaceae</taxon>
        <taxon>Magnetospirillum</taxon>
    </lineage>
</organism>
<dbReference type="Gene3D" id="2.30.30.40">
    <property type="entry name" value="SH3 Domains"/>
    <property type="match status" value="1"/>
</dbReference>
<dbReference type="SUPFAM" id="SSF50341">
    <property type="entry name" value="CheW-like"/>
    <property type="match status" value="1"/>
</dbReference>
<reference evidence="3" key="1">
    <citation type="submission" date="2016-10" db="EMBL/GenBank/DDBJ databases">
        <authorList>
            <person name="Varghese N."/>
            <person name="Submissions S."/>
        </authorList>
    </citation>
    <scope>NUCLEOTIDE SEQUENCE [LARGE SCALE GENOMIC DNA]</scope>
    <source>
        <strain evidence="3">DSM 13234</strain>
    </source>
</reference>
<dbReference type="PANTHER" id="PTHR22617">
    <property type="entry name" value="CHEMOTAXIS SENSOR HISTIDINE KINASE-RELATED"/>
    <property type="match status" value="1"/>
</dbReference>
<dbReference type="InterPro" id="IPR039315">
    <property type="entry name" value="CheW"/>
</dbReference>
<keyword evidence="3" id="KW-1185">Reference proteome</keyword>
<dbReference type="GO" id="GO:0005829">
    <property type="term" value="C:cytosol"/>
    <property type="evidence" value="ECO:0007669"/>
    <property type="project" value="TreeGrafter"/>
</dbReference>
<evidence type="ECO:0000313" key="3">
    <source>
        <dbReference type="Proteomes" id="UP000182983"/>
    </source>
</evidence>
<dbReference type="GO" id="GO:0007165">
    <property type="term" value="P:signal transduction"/>
    <property type="evidence" value="ECO:0007669"/>
    <property type="project" value="InterPro"/>
</dbReference>
<dbReference type="GO" id="GO:0006935">
    <property type="term" value="P:chemotaxis"/>
    <property type="evidence" value="ECO:0007669"/>
    <property type="project" value="InterPro"/>
</dbReference>
<evidence type="ECO:0000259" key="1">
    <source>
        <dbReference type="PROSITE" id="PS50851"/>
    </source>
</evidence>
<dbReference type="CDD" id="cd00732">
    <property type="entry name" value="CheW"/>
    <property type="match status" value="1"/>
</dbReference>
<proteinExistence type="predicted"/>